<feature type="compositionally biased region" description="Basic and acidic residues" evidence="1">
    <location>
        <begin position="86"/>
        <end position="95"/>
    </location>
</feature>
<evidence type="ECO:0000256" key="2">
    <source>
        <dbReference type="SAM" id="SignalP"/>
    </source>
</evidence>
<evidence type="ECO:0000313" key="4">
    <source>
        <dbReference type="Proteomes" id="UP001555786"/>
    </source>
</evidence>
<proteinExistence type="predicted"/>
<organism evidence="3 4">
    <name type="scientific">Labrys neptuniae</name>
    <dbReference type="NCBI Taxonomy" id="376174"/>
    <lineage>
        <taxon>Bacteria</taxon>
        <taxon>Pseudomonadati</taxon>
        <taxon>Pseudomonadota</taxon>
        <taxon>Alphaproteobacteria</taxon>
        <taxon>Hyphomicrobiales</taxon>
        <taxon>Xanthobacteraceae</taxon>
        <taxon>Labrys</taxon>
    </lineage>
</organism>
<keyword evidence="2" id="KW-0732">Signal</keyword>
<reference evidence="3 4" key="1">
    <citation type="submission" date="2024-07" db="EMBL/GenBank/DDBJ databases">
        <title>Description of Labrys sedimenti sp. nov., isolated from a diclofenac-degrading enrichment culture.</title>
        <authorList>
            <person name="Tancsics A."/>
            <person name="Csepanyi A."/>
        </authorList>
    </citation>
    <scope>NUCLEOTIDE SEQUENCE [LARGE SCALE GENOMIC DNA]</scope>
    <source>
        <strain evidence="3 4">LMG 23578</strain>
    </source>
</reference>
<dbReference type="Proteomes" id="UP001555786">
    <property type="component" value="Unassembled WGS sequence"/>
</dbReference>
<protein>
    <submittedName>
        <fullName evidence="3">Uncharacterized protein</fullName>
    </submittedName>
</protein>
<evidence type="ECO:0000256" key="1">
    <source>
        <dbReference type="SAM" id="MobiDB-lite"/>
    </source>
</evidence>
<feature type="signal peptide" evidence="2">
    <location>
        <begin position="1"/>
        <end position="22"/>
    </location>
</feature>
<dbReference type="EMBL" id="JBFNQD010000019">
    <property type="protein sequence ID" value="MEW9309941.1"/>
    <property type="molecule type" value="Genomic_DNA"/>
</dbReference>
<comment type="caution">
    <text evidence="3">The sequence shown here is derived from an EMBL/GenBank/DDBJ whole genome shotgun (WGS) entry which is preliminary data.</text>
</comment>
<feature type="chain" id="PRO_5046987032" evidence="2">
    <location>
        <begin position="23"/>
        <end position="95"/>
    </location>
</feature>
<sequence length="95" mass="10226">MKMVLVIAVAVIGSLLSNPALAGNKKFNHKKPYNAGLPARMADPALPSPVSKWSVDDESGPPKSFNSGTGNGGIRLGNDPNFGRTRQYDYRLNRN</sequence>
<gene>
    <name evidence="3" type="ORF">ABXS05_30640</name>
</gene>
<feature type="region of interest" description="Disordered" evidence="1">
    <location>
        <begin position="47"/>
        <end position="95"/>
    </location>
</feature>
<keyword evidence="4" id="KW-1185">Reference proteome</keyword>
<accession>A0ABV3PWE9</accession>
<name>A0ABV3PWE9_9HYPH</name>
<dbReference type="RefSeq" id="WP_367626512.1">
    <property type="nucleotide sequence ID" value="NZ_JBFNQD010000019.1"/>
</dbReference>
<evidence type="ECO:0000313" key="3">
    <source>
        <dbReference type="EMBL" id="MEW9309941.1"/>
    </source>
</evidence>